<dbReference type="Proteomes" id="UP000408482">
    <property type="component" value="Unassembled WGS sequence"/>
</dbReference>
<feature type="region of interest" description="Disordered" evidence="1">
    <location>
        <begin position="1"/>
        <end position="22"/>
    </location>
</feature>
<protein>
    <submittedName>
        <fullName evidence="2">Uncharacterized protein</fullName>
    </submittedName>
</protein>
<proteinExistence type="predicted"/>
<keyword evidence="3" id="KW-1185">Reference proteome</keyword>
<name>A0A564W7Y7_9FIRM</name>
<evidence type="ECO:0000313" key="3">
    <source>
        <dbReference type="Proteomes" id="UP000408482"/>
    </source>
</evidence>
<feature type="compositionally biased region" description="Basic residues" evidence="1">
    <location>
        <begin position="1"/>
        <end position="21"/>
    </location>
</feature>
<dbReference type="AlphaFoldDB" id="A0A564W7Y7"/>
<organism evidence="2 3">
    <name type="scientific">Blautia luti</name>
    <dbReference type="NCBI Taxonomy" id="89014"/>
    <lineage>
        <taxon>Bacteria</taxon>
        <taxon>Bacillati</taxon>
        <taxon>Bacillota</taxon>
        <taxon>Clostridia</taxon>
        <taxon>Lachnospirales</taxon>
        <taxon>Lachnospiraceae</taxon>
        <taxon>Blautia</taxon>
    </lineage>
</organism>
<gene>
    <name evidence="2" type="ORF">RSSSTS7063_01602</name>
</gene>
<sequence>MMDRRPKRKKRQKQKSKKRILRAVSVSDSTQDFLCYNHENMNF</sequence>
<reference evidence="2 3" key="1">
    <citation type="submission" date="2019-07" db="EMBL/GenBank/DDBJ databases">
        <authorList>
            <person name="Hibberd C M."/>
            <person name="Gehrig L. J."/>
            <person name="Chang H.-W."/>
            <person name="Venkatesh S."/>
        </authorList>
    </citation>
    <scope>NUCLEOTIDE SEQUENCE [LARGE SCALE GENOMIC DNA]</scope>
    <source>
        <strain evidence="2">Blautia_luti_SSTS_Bg7063</strain>
    </source>
</reference>
<dbReference type="EMBL" id="CABHNW010000178">
    <property type="protein sequence ID" value="VUX40991.1"/>
    <property type="molecule type" value="Genomic_DNA"/>
</dbReference>
<evidence type="ECO:0000256" key="1">
    <source>
        <dbReference type="SAM" id="MobiDB-lite"/>
    </source>
</evidence>
<evidence type="ECO:0000313" key="2">
    <source>
        <dbReference type="EMBL" id="VUX40991.1"/>
    </source>
</evidence>
<accession>A0A564W7Y7</accession>